<dbReference type="EMBL" id="VSRR010123510">
    <property type="protein sequence ID" value="MPD00569.1"/>
    <property type="molecule type" value="Genomic_DNA"/>
</dbReference>
<protein>
    <submittedName>
        <fullName evidence="1">Uncharacterized protein</fullName>
    </submittedName>
</protein>
<keyword evidence="2" id="KW-1185">Reference proteome</keyword>
<accession>A0A5B7K5X0</accession>
<gene>
    <name evidence="1" type="ORF">E2C01_096050</name>
</gene>
<organism evidence="1 2">
    <name type="scientific">Portunus trituberculatus</name>
    <name type="common">Swimming crab</name>
    <name type="synonym">Neptunus trituberculatus</name>
    <dbReference type="NCBI Taxonomy" id="210409"/>
    <lineage>
        <taxon>Eukaryota</taxon>
        <taxon>Metazoa</taxon>
        <taxon>Ecdysozoa</taxon>
        <taxon>Arthropoda</taxon>
        <taxon>Crustacea</taxon>
        <taxon>Multicrustacea</taxon>
        <taxon>Malacostraca</taxon>
        <taxon>Eumalacostraca</taxon>
        <taxon>Eucarida</taxon>
        <taxon>Decapoda</taxon>
        <taxon>Pleocyemata</taxon>
        <taxon>Brachyura</taxon>
        <taxon>Eubrachyura</taxon>
        <taxon>Portunoidea</taxon>
        <taxon>Portunidae</taxon>
        <taxon>Portuninae</taxon>
        <taxon>Portunus</taxon>
    </lineage>
</organism>
<dbReference type="Proteomes" id="UP000324222">
    <property type="component" value="Unassembled WGS sequence"/>
</dbReference>
<proteinExistence type="predicted"/>
<sequence>MSDFFNPPGSENFDFFNKGLLDQLIELFSTTWSDRGVLGYMANIGEKTPKNATDFINSRLKDVNG</sequence>
<evidence type="ECO:0000313" key="1">
    <source>
        <dbReference type="EMBL" id="MPD00569.1"/>
    </source>
</evidence>
<dbReference type="AlphaFoldDB" id="A0A5B7K5X0"/>
<name>A0A5B7K5X0_PORTR</name>
<evidence type="ECO:0000313" key="2">
    <source>
        <dbReference type="Proteomes" id="UP000324222"/>
    </source>
</evidence>
<comment type="caution">
    <text evidence="1">The sequence shown here is derived from an EMBL/GenBank/DDBJ whole genome shotgun (WGS) entry which is preliminary data.</text>
</comment>
<reference evidence="1 2" key="1">
    <citation type="submission" date="2019-05" db="EMBL/GenBank/DDBJ databases">
        <title>Another draft genome of Portunus trituberculatus and its Hox gene families provides insights of decapod evolution.</title>
        <authorList>
            <person name="Jeong J.-H."/>
            <person name="Song I."/>
            <person name="Kim S."/>
            <person name="Choi T."/>
            <person name="Kim D."/>
            <person name="Ryu S."/>
            <person name="Kim W."/>
        </authorList>
    </citation>
    <scope>NUCLEOTIDE SEQUENCE [LARGE SCALE GENOMIC DNA]</scope>
    <source>
        <tissue evidence="1">Muscle</tissue>
    </source>
</reference>
<dbReference type="OrthoDB" id="204980at2759"/>